<evidence type="ECO:0000256" key="2">
    <source>
        <dbReference type="ARBA" id="ARBA00022475"/>
    </source>
</evidence>
<dbReference type="Proteomes" id="UP000186919">
    <property type="component" value="Unassembled WGS sequence"/>
</dbReference>
<feature type="region of interest" description="Disordered" evidence="6">
    <location>
        <begin position="286"/>
        <end position="321"/>
    </location>
</feature>
<evidence type="ECO:0000256" key="3">
    <source>
        <dbReference type="ARBA" id="ARBA00022692"/>
    </source>
</evidence>
<evidence type="ECO:0000256" key="7">
    <source>
        <dbReference type="SAM" id="Phobius"/>
    </source>
</evidence>
<evidence type="ECO:0000313" key="9">
    <source>
        <dbReference type="Proteomes" id="UP000186919"/>
    </source>
</evidence>
<keyword evidence="4 7" id="KW-1133">Transmembrane helix</keyword>
<keyword evidence="3 7" id="KW-0812">Transmembrane</keyword>
<protein>
    <submittedName>
        <fullName evidence="8">Copper resistance protein CopD</fullName>
    </submittedName>
</protein>
<dbReference type="EMBL" id="LQYE01000032">
    <property type="protein sequence ID" value="OAT66768.1"/>
    <property type="molecule type" value="Genomic_DNA"/>
</dbReference>
<dbReference type="InterPro" id="IPR019108">
    <property type="entry name" value="Caa3_assmbl_CtaG-rel"/>
</dbReference>
<evidence type="ECO:0000256" key="1">
    <source>
        <dbReference type="ARBA" id="ARBA00004651"/>
    </source>
</evidence>
<feature type="compositionally biased region" description="Basic and acidic residues" evidence="6">
    <location>
        <begin position="312"/>
        <end position="321"/>
    </location>
</feature>
<feature type="compositionally biased region" description="Basic and acidic residues" evidence="6">
    <location>
        <begin position="286"/>
        <end position="297"/>
    </location>
</feature>
<feature type="transmembrane region" description="Helical" evidence="7">
    <location>
        <begin position="81"/>
        <end position="101"/>
    </location>
</feature>
<dbReference type="Pfam" id="PF09678">
    <property type="entry name" value="Caa3_CtaG"/>
    <property type="match status" value="1"/>
</dbReference>
<gene>
    <name evidence="8" type="ORF">AWB85_18980</name>
</gene>
<keyword evidence="2" id="KW-1003">Cell membrane</keyword>
<feature type="transmembrane region" description="Helical" evidence="7">
    <location>
        <begin position="244"/>
        <end position="264"/>
    </location>
</feature>
<feature type="transmembrane region" description="Helical" evidence="7">
    <location>
        <begin position="162"/>
        <end position="184"/>
    </location>
</feature>
<comment type="caution">
    <text evidence="8">The sequence shown here is derived from an EMBL/GenBank/DDBJ whole genome shotgun (WGS) entry which is preliminary data.</text>
</comment>
<keyword evidence="5 7" id="KW-0472">Membrane</keyword>
<evidence type="ECO:0000256" key="6">
    <source>
        <dbReference type="SAM" id="MobiDB-lite"/>
    </source>
</evidence>
<dbReference type="GO" id="GO:0005886">
    <property type="term" value="C:plasma membrane"/>
    <property type="evidence" value="ECO:0007669"/>
    <property type="project" value="UniProtKB-SubCell"/>
</dbReference>
<feature type="transmembrane region" description="Helical" evidence="7">
    <location>
        <begin position="17"/>
        <end position="40"/>
    </location>
</feature>
<evidence type="ECO:0000313" key="8">
    <source>
        <dbReference type="EMBL" id="OAT66768.1"/>
    </source>
</evidence>
<sequence length="321" mass="35121">MTPNMATEPLTWTMVGLAWQLDIAGVLGAVVLGAGYGVALSRARRHRSDIRGVWVGCYVAGLVCWVAACMSFVGVYAQTLFWVRALQVVLLLLVVPFFLTLGRPVTVLRGALEPAAKERFDQALSSTPARILTHPLTTSVAMLATPWLLYLTPWYTASLSNGLLAAVTRMLLVLIGFAYFYARLQVDPVPHKYPQLISLLISVAETIGDGVLGLVLWQGPLLASAYYLALHRSWGPDLRTDQTIGAGVLWILGDVLGLPFLLLLMRALSADDKAHAAQIDAELDRVDQSSSLERADPTEDPAPSTLWWENDPQLRDRYGRG</sequence>
<reference evidence="8 9" key="1">
    <citation type="submission" date="2016-01" db="EMBL/GenBank/DDBJ databases">
        <title>Mycobacterium immunogenum strain CD11_6 genome sequencing and assembly.</title>
        <authorList>
            <person name="Kaur G."/>
            <person name="Nair G.R."/>
            <person name="Mayilraj S."/>
        </authorList>
    </citation>
    <scope>NUCLEOTIDE SEQUENCE [LARGE SCALE GENOMIC DNA]</scope>
    <source>
        <strain evidence="8 9">CD11-6</strain>
    </source>
</reference>
<feature type="transmembrane region" description="Helical" evidence="7">
    <location>
        <begin position="196"/>
        <end position="217"/>
    </location>
</feature>
<accession>A0A179V4B4</accession>
<feature type="transmembrane region" description="Helical" evidence="7">
    <location>
        <begin position="131"/>
        <end position="150"/>
    </location>
</feature>
<organism evidence="8 9">
    <name type="scientific">Mycobacteroides immunogenum</name>
    <dbReference type="NCBI Taxonomy" id="83262"/>
    <lineage>
        <taxon>Bacteria</taxon>
        <taxon>Bacillati</taxon>
        <taxon>Actinomycetota</taxon>
        <taxon>Actinomycetes</taxon>
        <taxon>Mycobacteriales</taxon>
        <taxon>Mycobacteriaceae</taxon>
        <taxon>Mycobacteroides</taxon>
    </lineage>
</organism>
<proteinExistence type="predicted"/>
<feature type="transmembrane region" description="Helical" evidence="7">
    <location>
        <begin position="52"/>
        <end position="75"/>
    </location>
</feature>
<comment type="subcellular location">
    <subcellularLocation>
        <location evidence="1">Cell membrane</location>
        <topology evidence="1">Multi-pass membrane protein</topology>
    </subcellularLocation>
</comment>
<evidence type="ECO:0000256" key="5">
    <source>
        <dbReference type="ARBA" id="ARBA00023136"/>
    </source>
</evidence>
<dbReference type="RefSeq" id="WP_064633957.1">
    <property type="nucleotide sequence ID" value="NZ_LQYE01000032.1"/>
</dbReference>
<evidence type="ECO:0000256" key="4">
    <source>
        <dbReference type="ARBA" id="ARBA00022989"/>
    </source>
</evidence>
<dbReference type="AlphaFoldDB" id="A0A179V4B4"/>
<name>A0A179V4B4_9MYCO</name>